<accession>A0ABQ2EPN6</accession>
<evidence type="ECO:0000313" key="2">
    <source>
        <dbReference type="Proteomes" id="UP000647587"/>
    </source>
</evidence>
<name>A0ABQ2EPN6_9DEIO</name>
<sequence length="117" mass="13071">MASQGVHCTVPCQQRLGGKQVLSVPGGCRHALIVCGGDVSRRKTRKLAKGKKRGHRTMSVFRMSPDHLDDLRRRLPVNRRQAPPQPHAHFFLIVRSGTQPIQPHIGAVNEVLYILLK</sequence>
<protein>
    <submittedName>
        <fullName evidence="1">Uncharacterized protein</fullName>
    </submittedName>
</protein>
<dbReference type="EMBL" id="BMPP01000003">
    <property type="protein sequence ID" value="GGK18958.1"/>
    <property type="molecule type" value="Genomic_DNA"/>
</dbReference>
<evidence type="ECO:0000313" key="1">
    <source>
        <dbReference type="EMBL" id="GGK18958.1"/>
    </source>
</evidence>
<gene>
    <name evidence="1" type="ORF">GCM10008955_10460</name>
</gene>
<keyword evidence="2" id="KW-1185">Reference proteome</keyword>
<comment type="caution">
    <text evidence="1">The sequence shown here is derived from an EMBL/GenBank/DDBJ whole genome shotgun (WGS) entry which is preliminary data.</text>
</comment>
<organism evidence="1 2">
    <name type="scientific">Deinococcus malanensis</name>
    <dbReference type="NCBI Taxonomy" id="1706855"/>
    <lineage>
        <taxon>Bacteria</taxon>
        <taxon>Thermotogati</taxon>
        <taxon>Deinococcota</taxon>
        <taxon>Deinococci</taxon>
        <taxon>Deinococcales</taxon>
        <taxon>Deinococcaceae</taxon>
        <taxon>Deinococcus</taxon>
    </lineage>
</organism>
<reference evidence="2" key="1">
    <citation type="journal article" date="2019" name="Int. J. Syst. Evol. Microbiol.">
        <title>The Global Catalogue of Microorganisms (GCM) 10K type strain sequencing project: providing services to taxonomists for standard genome sequencing and annotation.</title>
        <authorList>
            <consortium name="The Broad Institute Genomics Platform"/>
            <consortium name="The Broad Institute Genome Sequencing Center for Infectious Disease"/>
            <person name="Wu L."/>
            <person name="Ma J."/>
        </authorList>
    </citation>
    <scope>NUCLEOTIDE SEQUENCE [LARGE SCALE GENOMIC DNA]</scope>
    <source>
        <strain evidence="2">JCM 30331</strain>
    </source>
</reference>
<proteinExistence type="predicted"/>
<dbReference type="Proteomes" id="UP000647587">
    <property type="component" value="Unassembled WGS sequence"/>
</dbReference>